<dbReference type="InterPro" id="IPR005036">
    <property type="entry name" value="CBM21_dom"/>
</dbReference>
<name>A0A6B2G6Q4_MYXSQ</name>
<evidence type="ECO:0000259" key="1">
    <source>
        <dbReference type="PROSITE" id="PS51159"/>
    </source>
</evidence>
<protein>
    <submittedName>
        <fullName evidence="2">Protein phosphatase 1 regulatory subunit 3C (Trinotate prediction)</fullName>
    </submittedName>
</protein>
<dbReference type="Gene3D" id="2.60.40.2440">
    <property type="entry name" value="Carbohydrate binding type-21 domain"/>
    <property type="match status" value="1"/>
</dbReference>
<evidence type="ECO:0000313" key="2">
    <source>
        <dbReference type="EMBL" id="NDJ96971.1"/>
    </source>
</evidence>
<dbReference type="GO" id="GO:0008157">
    <property type="term" value="F:protein phosphatase 1 binding"/>
    <property type="evidence" value="ECO:0007669"/>
    <property type="project" value="TreeGrafter"/>
</dbReference>
<dbReference type="InterPro" id="IPR038175">
    <property type="entry name" value="CBM21_dom_sf"/>
</dbReference>
<dbReference type="GO" id="GO:2001069">
    <property type="term" value="F:glycogen binding"/>
    <property type="evidence" value="ECO:0007669"/>
    <property type="project" value="TreeGrafter"/>
</dbReference>
<proteinExistence type="predicted"/>
<dbReference type="PANTHER" id="PTHR12307">
    <property type="entry name" value="PROTEIN PHOSPHATASE 1 REGULATORY SUBUNIT"/>
    <property type="match status" value="1"/>
</dbReference>
<dbReference type="GO" id="GO:0000164">
    <property type="term" value="C:protein phosphatase type 1 complex"/>
    <property type="evidence" value="ECO:0007669"/>
    <property type="project" value="TreeGrafter"/>
</dbReference>
<sequence length="219" mass="25512">MIPSKMNQDKGYKSLLKNASVDQQSVEDRSLKSVCFADAKGHELVNVRNFVPSSENLFHYESLENFNKIRESSNLNDAFICTYNDFKWITYFKDLHPPSQFYFEELNRQKVILESLSIVEQEGYGIFCLQGLVRVVNLSYRKTVFLRGSYQNWITHFEVGANFESHSEETNTDLFVFKFPLKNDSAICSKTMEFAIAYVIDGSTYWDNNNGKNYIIYQI</sequence>
<dbReference type="PROSITE" id="PS51159">
    <property type="entry name" value="CBM21"/>
    <property type="match status" value="1"/>
</dbReference>
<accession>A0A6B2G6Q4</accession>
<dbReference type="PANTHER" id="PTHR12307:SF53">
    <property type="entry name" value="PROTEIN PHOSPHATASE 1 REGULATORY SUBUNIT"/>
    <property type="match status" value="1"/>
</dbReference>
<dbReference type="GO" id="GO:0005979">
    <property type="term" value="P:regulation of glycogen biosynthetic process"/>
    <property type="evidence" value="ECO:0007669"/>
    <property type="project" value="TreeGrafter"/>
</dbReference>
<dbReference type="Pfam" id="PF03370">
    <property type="entry name" value="CBM_21"/>
    <property type="match status" value="1"/>
</dbReference>
<organism evidence="2">
    <name type="scientific">Myxobolus squamalis</name>
    <name type="common">Myxosporean</name>
    <dbReference type="NCBI Taxonomy" id="59785"/>
    <lineage>
        <taxon>Eukaryota</taxon>
        <taxon>Metazoa</taxon>
        <taxon>Cnidaria</taxon>
        <taxon>Myxozoa</taxon>
        <taxon>Myxosporea</taxon>
        <taxon>Bivalvulida</taxon>
        <taxon>Platysporina</taxon>
        <taxon>Myxobolidae</taxon>
        <taxon>Myxobolus</taxon>
    </lineage>
</organism>
<dbReference type="EMBL" id="GHBR01001942">
    <property type="protein sequence ID" value="NDJ96971.1"/>
    <property type="molecule type" value="Transcribed_RNA"/>
</dbReference>
<dbReference type="AlphaFoldDB" id="A0A6B2G6Q4"/>
<reference evidence="2" key="1">
    <citation type="submission" date="2018-11" db="EMBL/GenBank/DDBJ databases">
        <title>Myxobolus squamalis genome and transcriptome.</title>
        <authorList>
            <person name="Yahalomi D."/>
            <person name="Atkinson S.D."/>
            <person name="Neuhof M."/>
            <person name="Chang E.S."/>
            <person name="Philippe H."/>
            <person name="Cartwright P."/>
            <person name="Bartholomew J.L."/>
            <person name="Huchon D."/>
        </authorList>
    </citation>
    <scope>NUCLEOTIDE SEQUENCE</scope>
    <source>
        <strain evidence="2">71B08</strain>
        <tissue evidence="2">Whole</tissue>
    </source>
</reference>
<feature type="domain" description="CBM21" evidence="1">
    <location>
        <begin position="108"/>
        <end position="217"/>
    </location>
</feature>
<dbReference type="InterPro" id="IPR050782">
    <property type="entry name" value="PP1_regulatory_subunit_3"/>
</dbReference>